<gene>
    <name evidence="2" type="ORF">MNBD_GAMMA01-236</name>
</gene>
<evidence type="ECO:0000313" key="2">
    <source>
        <dbReference type="EMBL" id="VAW33127.1"/>
    </source>
</evidence>
<dbReference type="NCBIfam" id="NF012161">
    <property type="entry name" value="bla_class_D_main"/>
    <property type="match status" value="1"/>
</dbReference>
<organism evidence="2">
    <name type="scientific">hydrothermal vent metagenome</name>
    <dbReference type="NCBI Taxonomy" id="652676"/>
    <lineage>
        <taxon>unclassified sequences</taxon>
        <taxon>metagenomes</taxon>
        <taxon>ecological metagenomes</taxon>
    </lineage>
</organism>
<sequence length="281" mass="32654">MTLVRFALITLIIICLVSCHYQKVASIDKLNIVPFEYKALTSDKNIRGSVLIYDLNKDKYYSNDFNWAKIGRIPASTYKIPHSLIALELGIVEYSDSLLKWNGESRYLQIWEQDLTFKQAFTYSCVPCYQEIAHKVGVERMNNYIEKLNFGQMDIGSDNIDNFWLVGNSKISQFEAIDFLKRLYLSELPISKRTEQIFKELIIVKQTDELLDDYTLRAKTGLSVSNKSYNGWYIGYIETPSNVYFFATNISPTKKYDKSFNDKRKNITIRALRQLGLDTIK</sequence>
<proteinExistence type="predicted"/>
<dbReference type="AlphaFoldDB" id="A0A3B0V5E0"/>
<dbReference type="InterPro" id="IPR012338">
    <property type="entry name" value="Beta-lactam/transpept-like"/>
</dbReference>
<dbReference type="GO" id="GO:0008658">
    <property type="term" value="F:penicillin binding"/>
    <property type="evidence" value="ECO:0007669"/>
    <property type="project" value="InterPro"/>
</dbReference>
<dbReference type="EMBL" id="UOEW01000022">
    <property type="protein sequence ID" value="VAW33127.1"/>
    <property type="molecule type" value="Genomic_DNA"/>
</dbReference>
<keyword evidence="2" id="KW-0378">Hydrolase</keyword>
<dbReference type="GO" id="GO:0008800">
    <property type="term" value="F:beta-lactamase activity"/>
    <property type="evidence" value="ECO:0007669"/>
    <property type="project" value="UniProtKB-EC"/>
</dbReference>
<name>A0A3B0V5E0_9ZZZZ</name>
<dbReference type="Pfam" id="PF00905">
    <property type="entry name" value="Transpeptidase"/>
    <property type="match status" value="1"/>
</dbReference>
<reference evidence="2" key="1">
    <citation type="submission" date="2018-06" db="EMBL/GenBank/DDBJ databases">
        <authorList>
            <person name="Zhirakovskaya E."/>
        </authorList>
    </citation>
    <scope>NUCLEOTIDE SEQUENCE</scope>
</reference>
<feature type="domain" description="Penicillin-binding protein transpeptidase" evidence="1">
    <location>
        <begin position="62"/>
        <end position="259"/>
    </location>
</feature>
<protein>
    <submittedName>
        <fullName evidence="2">Beta-lactamase</fullName>
        <ecNumber evidence="2">3.5.2.6</ecNumber>
    </submittedName>
</protein>
<evidence type="ECO:0000259" key="1">
    <source>
        <dbReference type="Pfam" id="PF00905"/>
    </source>
</evidence>
<dbReference type="SUPFAM" id="SSF56601">
    <property type="entry name" value="beta-lactamase/transpeptidase-like"/>
    <property type="match status" value="1"/>
</dbReference>
<accession>A0A3B0V5E0</accession>
<dbReference type="EC" id="3.5.2.6" evidence="2"/>
<dbReference type="InterPro" id="IPR001460">
    <property type="entry name" value="PCN-bd_Tpept"/>
</dbReference>
<dbReference type="Gene3D" id="3.40.710.10">
    <property type="entry name" value="DD-peptidase/beta-lactamase superfamily"/>
    <property type="match status" value="1"/>
</dbReference>